<keyword evidence="9" id="KW-1133">Transmembrane helix</keyword>
<feature type="domain" description="Copper amine oxidase N3-terminal" evidence="12">
    <location>
        <begin position="206"/>
        <end position="271"/>
    </location>
</feature>
<dbReference type="InterPro" id="IPR000269">
    <property type="entry name" value="Cu_amine_oxidase"/>
</dbReference>
<dbReference type="GO" id="GO:0008131">
    <property type="term" value="F:primary methylamine oxidase activity"/>
    <property type="evidence" value="ECO:0007669"/>
    <property type="project" value="InterPro"/>
</dbReference>
<dbReference type="PANTHER" id="PTHR10638">
    <property type="entry name" value="COPPER AMINE OXIDASE"/>
    <property type="match status" value="1"/>
</dbReference>
<feature type="domain" description="Copper amine oxidase catalytic" evidence="10">
    <location>
        <begin position="320"/>
        <end position="725"/>
    </location>
</feature>
<gene>
    <name evidence="14" type="primary">LOC116938773</name>
</gene>
<keyword evidence="9" id="KW-0472">Membrane</keyword>
<comment type="cofactor">
    <cofactor evidence="8">
        <name>Cu cation</name>
        <dbReference type="ChEBI" id="CHEBI:23378"/>
    </cofactor>
    <text evidence="8">Contains 1 topaquinone per subunit.</text>
</comment>
<dbReference type="InterPro" id="IPR016182">
    <property type="entry name" value="Cu_amine_oxidase_N-reg"/>
</dbReference>
<evidence type="ECO:0000256" key="5">
    <source>
        <dbReference type="ARBA" id="ARBA00023008"/>
    </source>
</evidence>
<evidence type="ECO:0000259" key="11">
    <source>
        <dbReference type="Pfam" id="PF02727"/>
    </source>
</evidence>
<evidence type="ECO:0000256" key="4">
    <source>
        <dbReference type="ARBA" id="ARBA00023002"/>
    </source>
</evidence>
<dbReference type="FunFam" id="3.10.450.40:FF:000018">
    <property type="entry name" value="Amine oxidase"/>
    <property type="match status" value="1"/>
</dbReference>
<protein>
    <recommendedName>
        <fullName evidence="8">Amine oxidase</fullName>
        <ecNumber evidence="8">1.4.3.-</ecNumber>
    </recommendedName>
</protein>
<dbReference type="Pfam" id="PF02728">
    <property type="entry name" value="Cu_amine_oxidN3"/>
    <property type="match status" value="1"/>
</dbReference>
<organism evidence="13 14">
    <name type="scientific">Petromyzon marinus</name>
    <name type="common">Sea lamprey</name>
    <dbReference type="NCBI Taxonomy" id="7757"/>
    <lineage>
        <taxon>Eukaryota</taxon>
        <taxon>Metazoa</taxon>
        <taxon>Chordata</taxon>
        <taxon>Craniata</taxon>
        <taxon>Vertebrata</taxon>
        <taxon>Cyclostomata</taxon>
        <taxon>Hyperoartia</taxon>
        <taxon>Petromyzontiformes</taxon>
        <taxon>Petromyzontidae</taxon>
        <taxon>Petromyzon</taxon>
    </lineage>
</organism>
<dbReference type="GO" id="GO:0005886">
    <property type="term" value="C:plasma membrane"/>
    <property type="evidence" value="ECO:0007669"/>
    <property type="project" value="TreeGrafter"/>
</dbReference>
<keyword evidence="3 6" id="KW-0801">TPQ</keyword>
<keyword evidence="9" id="KW-0812">Transmembrane</keyword>
<dbReference type="PANTHER" id="PTHR10638:SF20">
    <property type="entry name" value="AMINE OXIDASE"/>
    <property type="match status" value="1"/>
</dbReference>
<comment type="similarity">
    <text evidence="1 8">Belongs to the copper/topaquinone oxidase family.</text>
</comment>
<dbReference type="GO" id="GO:0048038">
    <property type="term" value="F:quinone binding"/>
    <property type="evidence" value="ECO:0007669"/>
    <property type="project" value="InterPro"/>
</dbReference>
<dbReference type="FunFam" id="2.70.98.20:FF:000002">
    <property type="entry name" value="Amine oxidase"/>
    <property type="match status" value="1"/>
</dbReference>
<evidence type="ECO:0000256" key="7">
    <source>
        <dbReference type="PIRSR" id="PIRSR600269-51"/>
    </source>
</evidence>
<dbReference type="GO" id="GO:0009308">
    <property type="term" value="P:amine metabolic process"/>
    <property type="evidence" value="ECO:0007669"/>
    <property type="project" value="UniProtKB-UniRule"/>
</dbReference>
<dbReference type="SUPFAM" id="SSF54416">
    <property type="entry name" value="Amine oxidase N-terminal region"/>
    <property type="match status" value="2"/>
</dbReference>
<sequence>MAKRPKLVSRLWVPFCLFFLLLSVILTAVLIWMSQSSQPPKTCPTNSTHNKWMPNHKAREIFSDLSPAELTAVQKFLLNQKPLNIVPVTKATLKSNYIYMIELHNPTKREALNYLDHGGPKPERVAKAVVFRGADSSVSVAEYLVGPIPNPRWYNLYHPSTRKRTINYCSRPSSMPEYKSLYIQLIPGIMGKIEHILKESYGYWFHNCGDKCLVAGDLPIRGFESNQRHSWLQLFRNVEGFYLQPVSLEILIDHNSTNPDDWSVMKVNYDGQYFDSVEEFVRKYDEGTVNKVKQLDSNAKSAAYDRRGAFRVDTSQAGPRQYEPEGHRYQVDGNFVQYMPWTFAFRISFTGLQLFDIKYNDERLVYEMSLQDAVSFYAGNTPVGMQLKAIDSGWTFGADNFELVRGIDCPESATFLDTYHFVDADKPTKYPNSICIFEHNTGVPLRRHTDNDFQNGYTFYGGLVSYVLVIRTINVVYNYDYIIDYIFYQNGVIETRTQATGYLQTSYLFGDGTKYGTRISDHVLGNVHTHMFNYKVDVDLGGTENNFQTASLQMENIPIPWETGRTKMQPTLHHSLKRTETEAAFKYDSQLPYLVFVNSKSKNKWGHPRGYRIQLTSHGKPLLPEDYEEEKAVAWSRYQMAVTKYKETERYSTSIYNQNDPWDPAVYFPDFVNDDDNIVNEDLVAWVTVGFVHIPHSEDVPNTATSGNAVGFFFRPFNFYDEDPSVASRDVVILRPGPLSSGKPVVSWWTEQSPTEPSVCLPNIQPLSYNGTRTPV</sequence>
<evidence type="ECO:0000256" key="3">
    <source>
        <dbReference type="ARBA" id="ARBA00022772"/>
    </source>
</evidence>
<dbReference type="Proteomes" id="UP001318040">
    <property type="component" value="Chromosome 4"/>
</dbReference>
<name>A0AAJ7SPI5_PETMA</name>
<dbReference type="InterPro" id="IPR036460">
    <property type="entry name" value="Cu_amine_oxidase_C_sf"/>
</dbReference>
<dbReference type="PRINTS" id="PR00766">
    <property type="entry name" value="CUDAOXIDASE"/>
</dbReference>
<dbReference type="Pfam" id="PF02727">
    <property type="entry name" value="Cu_amine_oxidN2"/>
    <property type="match status" value="1"/>
</dbReference>
<feature type="modified residue" description="2',4',5'-topaquinone" evidence="7">
    <location>
        <position position="479"/>
    </location>
</feature>
<comment type="PTM">
    <text evidence="7 8">Topaquinone (TPQ) is generated by copper-dependent autoxidation of a specific tyrosyl residue.</text>
</comment>
<keyword evidence="2 8" id="KW-0479">Metal-binding</keyword>
<evidence type="ECO:0000313" key="13">
    <source>
        <dbReference type="Proteomes" id="UP001318040"/>
    </source>
</evidence>
<dbReference type="SUPFAM" id="SSF49998">
    <property type="entry name" value="Amine oxidase catalytic domain"/>
    <property type="match status" value="1"/>
</dbReference>
<feature type="domain" description="Copper amine oxidase N2-terminal" evidence="11">
    <location>
        <begin position="69"/>
        <end position="152"/>
    </location>
</feature>
<dbReference type="Pfam" id="PF01179">
    <property type="entry name" value="Cu_amine_oxid"/>
    <property type="match status" value="1"/>
</dbReference>
<dbReference type="AlphaFoldDB" id="A0AAJ7SPI5"/>
<keyword evidence="13" id="KW-1185">Reference proteome</keyword>
<evidence type="ECO:0000313" key="14">
    <source>
        <dbReference type="RefSeq" id="XP_032802278.1"/>
    </source>
</evidence>
<dbReference type="InterPro" id="IPR049947">
    <property type="entry name" value="Cu_Am_Ox_Cu-bd"/>
</dbReference>
<dbReference type="Gene3D" id="3.10.450.40">
    <property type="match status" value="2"/>
</dbReference>
<reference evidence="14" key="1">
    <citation type="submission" date="2025-08" db="UniProtKB">
        <authorList>
            <consortium name="RefSeq"/>
        </authorList>
    </citation>
    <scope>IDENTIFICATION</scope>
    <source>
        <tissue evidence="14">Sperm</tissue>
    </source>
</reference>
<keyword evidence="4 8" id="KW-0560">Oxidoreductase</keyword>
<feature type="active site" description="Schiff-base intermediate with substrate; via topaquinone" evidence="6">
    <location>
        <position position="479"/>
    </location>
</feature>
<evidence type="ECO:0000259" key="10">
    <source>
        <dbReference type="Pfam" id="PF01179"/>
    </source>
</evidence>
<proteinExistence type="inferred from homology"/>
<dbReference type="RefSeq" id="XP_032802278.1">
    <property type="nucleotide sequence ID" value="XM_032946387.1"/>
</dbReference>
<dbReference type="KEGG" id="pmrn:116938773"/>
<dbReference type="Gene3D" id="2.70.98.20">
    <property type="entry name" value="Copper amine oxidase, catalytic domain"/>
    <property type="match status" value="1"/>
</dbReference>
<dbReference type="FunFam" id="3.10.450.40:FF:000022">
    <property type="entry name" value="Amine oxidase"/>
    <property type="match status" value="1"/>
</dbReference>
<accession>A0AAJ7SPI5</accession>
<dbReference type="EC" id="1.4.3.-" evidence="8"/>
<dbReference type="InterPro" id="IPR015800">
    <property type="entry name" value="Cu_amine_oxidase_N2"/>
</dbReference>
<keyword evidence="5 8" id="KW-0186">Copper</keyword>
<evidence type="ECO:0000256" key="1">
    <source>
        <dbReference type="ARBA" id="ARBA00007983"/>
    </source>
</evidence>
<evidence type="ECO:0000256" key="8">
    <source>
        <dbReference type="RuleBase" id="RU000672"/>
    </source>
</evidence>
<evidence type="ECO:0000256" key="9">
    <source>
        <dbReference type="SAM" id="Phobius"/>
    </source>
</evidence>
<feature type="active site" description="Proton acceptor" evidence="6">
    <location>
        <position position="391"/>
    </location>
</feature>
<feature type="transmembrane region" description="Helical" evidence="9">
    <location>
        <begin position="12"/>
        <end position="33"/>
    </location>
</feature>
<dbReference type="InterPro" id="IPR015802">
    <property type="entry name" value="Cu_amine_oxidase_N3"/>
</dbReference>
<dbReference type="InterPro" id="IPR015798">
    <property type="entry name" value="Cu_amine_oxidase_C"/>
</dbReference>
<evidence type="ECO:0000256" key="6">
    <source>
        <dbReference type="PIRSR" id="PIRSR600269-50"/>
    </source>
</evidence>
<evidence type="ECO:0000259" key="12">
    <source>
        <dbReference type="Pfam" id="PF02728"/>
    </source>
</evidence>
<evidence type="ECO:0000256" key="2">
    <source>
        <dbReference type="ARBA" id="ARBA00022723"/>
    </source>
</evidence>
<dbReference type="GO" id="GO:0005507">
    <property type="term" value="F:copper ion binding"/>
    <property type="evidence" value="ECO:0007669"/>
    <property type="project" value="InterPro"/>
</dbReference>
<dbReference type="PROSITE" id="PS01165">
    <property type="entry name" value="COPPER_AMINE_OXID_2"/>
    <property type="match status" value="1"/>
</dbReference>